<dbReference type="EMBL" id="LT629740">
    <property type="protein sequence ID" value="SDS33937.1"/>
    <property type="molecule type" value="Genomic_DNA"/>
</dbReference>
<dbReference type="AlphaFoldDB" id="A0A1H1RDU0"/>
<reference evidence="1 2" key="1">
    <citation type="submission" date="2016-10" db="EMBL/GenBank/DDBJ databases">
        <authorList>
            <person name="de Groot N.N."/>
        </authorList>
    </citation>
    <scope>NUCLEOTIDE SEQUENCE [LARGE SCALE GENOMIC DNA]</scope>
    <source>
        <strain evidence="1 2">MP1X4</strain>
    </source>
</reference>
<gene>
    <name evidence="1" type="ORF">SAMN05216490_0976</name>
</gene>
<sequence>MKNNILWISIVLFFTLTSGTIEKTAFETTYFKVGIDSKGFVNSFVDKKTSHEYFPSIKPVPLLSLYKDSTYILPVSFQQNSKKAGEYFIKYQNGSLATIRIDSKGDYLRFELLSLEPRNGIQAVVWGPYPTIINEKIGETVCVVRDQKFAIGLQALNINTIEGVPDRDDSGGVIEPLPGQQLPDSLKDKIGQKVEVNVNVTGDMPEYVRLYRGSAAVKKPYGSELRLFSRDRRIARVIQSKQGDKNYSQYVEPIDVDFAGSAIAMFGCSAPSALDVIGKIEQGERLPHPMLNGVWIKKSTIPGEAYLLNEGDPALSIKYAKACGFKLVHMGDVFQTWGHFGLATPRFPKGAEDIRKATDAARKEGISLGVHTLTMFTTKNDAYVTPVPSDSLCKTGSTVLAKDLGKDDDVVFIKDPTYFKNTGNTHTVKIGKELVNYLKVSTDEPWRLIDCKRAQYGTLAIAHTVGSAIDKLTNDDYSGFFPDINLQDAYSKRLAQVCNETGIDLMDFDGFGGVSPTGHESYGSARFIDLWYKNLDRYPLTCGASTFHYYWHIYAFMNWGEPWYNALRESQVNYRIENQRYFDRNLMPGMLGWFTLSPEFRPEEVEWIQARSAAFNAGYLLRVDENIEKNGYKEQLFEAIREWQNARRANAFTAEQIERMKNPKNEFHLEKRDKNKWELYPVKLNRGYHHKFRMVQTGEPVTSKFIVNNPYQEQPLQFYITLKAVGNDLTATVSYFQFKINDYQTITLNAPLKAGDRVCCDGKKVYLCDKTWNKLSVISSDKIPVCGSGNNEIVATSEFSGDQSPSLDIEFKSVGEPEKVGKW</sequence>
<dbReference type="RefSeq" id="WP_091369885.1">
    <property type="nucleotide sequence ID" value="NZ_LT629740.1"/>
</dbReference>
<protein>
    <submittedName>
        <fullName evidence="1">Uncharacterized protein</fullName>
    </submittedName>
</protein>
<dbReference type="STRING" id="652787.SAMN05216490_0976"/>
<evidence type="ECO:0000313" key="1">
    <source>
        <dbReference type="EMBL" id="SDS33937.1"/>
    </source>
</evidence>
<dbReference type="Proteomes" id="UP000199679">
    <property type="component" value="Chromosome I"/>
</dbReference>
<name>A0A1H1RDU0_MUCMA</name>
<keyword evidence="2" id="KW-1185">Reference proteome</keyword>
<organism evidence="1 2">
    <name type="scientific">Mucilaginibacter mallensis</name>
    <dbReference type="NCBI Taxonomy" id="652787"/>
    <lineage>
        <taxon>Bacteria</taxon>
        <taxon>Pseudomonadati</taxon>
        <taxon>Bacteroidota</taxon>
        <taxon>Sphingobacteriia</taxon>
        <taxon>Sphingobacteriales</taxon>
        <taxon>Sphingobacteriaceae</taxon>
        <taxon>Mucilaginibacter</taxon>
    </lineage>
</organism>
<proteinExistence type="predicted"/>
<dbReference type="OrthoDB" id="2484068at2"/>
<evidence type="ECO:0000313" key="2">
    <source>
        <dbReference type="Proteomes" id="UP000199679"/>
    </source>
</evidence>
<accession>A0A1H1RDU0</accession>